<dbReference type="SUPFAM" id="SSF54637">
    <property type="entry name" value="Thioesterase/thiol ester dehydrase-isomerase"/>
    <property type="match status" value="1"/>
</dbReference>
<dbReference type="Proteomes" id="UP000246077">
    <property type="component" value="Unassembled WGS sequence"/>
</dbReference>
<evidence type="ECO:0000313" key="4">
    <source>
        <dbReference type="Proteomes" id="UP000246077"/>
    </source>
</evidence>
<evidence type="ECO:0000256" key="1">
    <source>
        <dbReference type="ARBA" id="ARBA00022801"/>
    </source>
</evidence>
<keyword evidence="4" id="KW-1185">Reference proteome</keyword>
<sequence>MDQQPADRRTPEQAQEIIARLSAMPGFALAHGVETVAAEPGAVTLAVRSRPDLRYLNNYFHGGAIAGLAEQAAILCATSVLPEGRIAATVELKLNNQRIATGSRLFALARAVSTSPAMVVVEVRIEAESPAGRGPCGVVMAVLRAVPFVA</sequence>
<dbReference type="Gene3D" id="3.10.129.10">
    <property type="entry name" value="Hotdog Thioesterase"/>
    <property type="match status" value="1"/>
</dbReference>
<dbReference type="NCBIfam" id="TIGR00369">
    <property type="entry name" value="unchar_dom_1"/>
    <property type="match status" value="1"/>
</dbReference>
<protein>
    <recommendedName>
        <fullName evidence="2">Thioesterase domain-containing protein</fullName>
    </recommendedName>
</protein>
<reference evidence="4" key="1">
    <citation type="submission" date="2018-05" db="EMBL/GenBank/DDBJ databases">
        <title>Zavarzinia sp. HR-AS.</title>
        <authorList>
            <person name="Lee Y."/>
            <person name="Jeon C.O."/>
        </authorList>
    </citation>
    <scope>NUCLEOTIDE SEQUENCE [LARGE SCALE GENOMIC DNA]</scope>
    <source>
        <strain evidence="4">DSM 1231</strain>
    </source>
</reference>
<evidence type="ECO:0000259" key="2">
    <source>
        <dbReference type="Pfam" id="PF03061"/>
    </source>
</evidence>
<dbReference type="AlphaFoldDB" id="A0A317DXL9"/>
<dbReference type="InterPro" id="IPR029069">
    <property type="entry name" value="HotDog_dom_sf"/>
</dbReference>
<organism evidence="3 4">
    <name type="scientific">Zavarzinia compransoris</name>
    <dbReference type="NCBI Taxonomy" id="1264899"/>
    <lineage>
        <taxon>Bacteria</taxon>
        <taxon>Pseudomonadati</taxon>
        <taxon>Pseudomonadota</taxon>
        <taxon>Alphaproteobacteria</taxon>
        <taxon>Rhodospirillales</taxon>
        <taxon>Zavarziniaceae</taxon>
        <taxon>Zavarzinia</taxon>
    </lineage>
</organism>
<feature type="domain" description="Thioesterase" evidence="2">
    <location>
        <begin position="58"/>
        <end position="130"/>
    </location>
</feature>
<dbReference type="InterPro" id="IPR003736">
    <property type="entry name" value="PAAI_dom"/>
</dbReference>
<dbReference type="CDD" id="cd03443">
    <property type="entry name" value="PaaI_thioesterase"/>
    <property type="match status" value="1"/>
</dbReference>
<gene>
    <name evidence="3" type="ORF">DKG75_16990</name>
</gene>
<dbReference type="InterPro" id="IPR006683">
    <property type="entry name" value="Thioestr_dom"/>
</dbReference>
<dbReference type="OrthoDB" id="9806185at2"/>
<name>A0A317DXL9_9PROT</name>
<proteinExistence type="predicted"/>
<dbReference type="RefSeq" id="WP_109922379.1">
    <property type="nucleotide sequence ID" value="NZ_QGLF01000005.1"/>
</dbReference>
<dbReference type="Pfam" id="PF03061">
    <property type="entry name" value="4HBT"/>
    <property type="match status" value="1"/>
</dbReference>
<dbReference type="EMBL" id="QGLF01000005">
    <property type="protein sequence ID" value="PWR18690.1"/>
    <property type="molecule type" value="Genomic_DNA"/>
</dbReference>
<comment type="caution">
    <text evidence="3">The sequence shown here is derived from an EMBL/GenBank/DDBJ whole genome shotgun (WGS) entry which is preliminary data.</text>
</comment>
<keyword evidence="1" id="KW-0378">Hydrolase</keyword>
<evidence type="ECO:0000313" key="3">
    <source>
        <dbReference type="EMBL" id="PWR18690.1"/>
    </source>
</evidence>
<dbReference type="GO" id="GO:0016289">
    <property type="term" value="F:acyl-CoA hydrolase activity"/>
    <property type="evidence" value="ECO:0007669"/>
    <property type="project" value="UniProtKB-ARBA"/>
</dbReference>
<accession>A0A317DXL9</accession>